<dbReference type="PANTHER" id="PTHR48081">
    <property type="entry name" value="AB HYDROLASE SUPERFAMILY PROTEIN C4A8.06C"/>
    <property type="match status" value="1"/>
</dbReference>
<dbReference type="AlphaFoldDB" id="A0A5C8Z5C9"/>
<reference evidence="3 4" key="1">
    <citation type="submission" date="2019-07" db="EMBL/GenBank/DDBJ databases">
        <title>Quadrisphaera sp. strain DD2A genome sequencing and assembly.</title>
        <authorList>
            <person name="Kim I."/>
        </authorList>
    </citation>
    <scope>NUCLEOTIDE SEQUENCE [LARGE SCALE GENOMIC DNA]</scope>
    <source>
        <strain evidence="3 4">DD2A</strain>
    </source>
</reference>
<feature type="domain" description="Alpha/beta hydrolase fold-3" evidence="2">
    <location>
        <begin position="93"/>
        <end position="298"/>
    </location>
</feature>
<evidence type="ECO:0000256" key="1">
    <source>
        <dbReference type="ARBA" id="ARBA00022801"/>
    </source>
</evidence>
<keyword evidence="4" id="KW-1185">Reference proteome</keyword>
<comment type="caution">
    <text evidence="3">The sequence shown here is derived from an EMBL/GenBank/DDBJ whole genome shotgun (WGS) entry which is preliminary data.</text>
</comment>
<keyword evidence="1 3" id="KW-0378">Hydrolase</keyword>
<dbReference type="Proteomes" id="UP000321234">
    <property type="component" value="Unassembled WGS sequence"/>
</dbReference>
<sequence length="328" mass="34738">MTTSANGLVPAPPMDPEVAAALAVQLETPSPITEADIPLKRAEDDAAAELAQQRVVDLGLVRTELTATGHDGAPVPLTLVHRPDRTATSPLVYFVHGGGMMLGTRWSGADVFLDWVERYNAVVATVEYRRAPEHPYPVPQEDVYAGLLHLAERAEELRLNPAAGVLAGISAGGGLAAAAALMARDRGGPELAGQLLLAPMLDDRGTTCSTRQYPTGMWNAVENELAWRSLLGPLHGTDAVPAYAAPARAQDLSGLPPAFVEVGSAEVFRDEAVEHASRTWAHGGQAELHVWSGGVHGFGTFEHTVLAQGALHSARNWLDRVFGVSGRP</sequence>
<dbReference type="OrthoDB" id="9803828at2"/>
<name>A0A5C8Z5C9_9ACTN</name>
<protein>
    <submittedName>
        <fullName evidence="3">Alpha/beta hydrolase</fullName>
    </submittedName>
</protein>
<dbReference type="Pfam" id="PF07859">
    <property type="entry name" value="Abhydrolase_3"/>
    <property type="match status" value="1"/>
</dbReference>
<dbReference type="SUPFAM" id="SSF53474">
    <property type="entry name" value="alpha/beta-Hydrolases"/>
    <property type="match status" value="1"/>
</dbReference>
<proteinExistence type="predicted"/>
<organism evidence="3 4">
    <name type="scientific">Quadrisphaera setariae</name>
    <dbReference type="NCBI Taxonomy" id="2593304"/>
    <lineage>
        <taxon>Bacteria</taxon>
        <taxon>Bacillati</taxon>
        <taxon>Actinomycetota</taxon>
        <taxon>Actinomycetes</taxon>
        <taxon>Kineosporiales</taxon>
        <taxon>Kineosporiaceae</taxon>
        <taxon>Quadrisphaera</taxon>
    </lineage>
</organism>
<dbReference type="RefSeq" id="WP_147927594.1">
    <property type="nucleotide sequence ID" value="NZ_VKAC01000011.1"/>
</dbReference>
<dbReference type="InterPro" id="IPR050300">
    <property type="entry name" value="GDXG_lipolytic_enzyme"/>
</dbReference>
<evidence type="ECO:0000259" key="2">
    <source>
        <dbReference type="Pfam" id="PF07859"/>
    </source>
</evidence>
<dbReference type="EMBL" id="VKAC01000011">
    <property type="protein sequence ID" value="TXR52827.1"/>
    <property type="molecule type" value="Genomic_DNA"/>
</dbReference>
<evidence type="ECO:0000313" key="4">
    <source>
        <dbReference type="Proteomes" id="UP000321234"/>
    </source>
</evidence>
<gene>
    <name evidence="3" type="ORF">FMM08_17065</name>
</gene>
<evidence type="ECO:0000313" key="3">
    <source>
        <dbReference type="EMBL" id="TXR52827.1"/>
    </source>
</evidence>
<dbReference type="GO" id="GO:0016787">
    <property type="term" value="F:hydrolase activity"/>
    <property type="evidence" value="ECO:0007669"/>
    <property type="project" value="UniProtKB-KW"/>
</dbReference>
<dbReference type="InterPro" id="IPR013094">
    <property type="entry name" value="AB_hydrolase_3"/>
</dbReference>
<accession>A0A5C8Z5C9</accession>
<dbReference type="PANTHER" id="PTHR48081:SF8">
    <property type="entry name" value="ALPHA_BETA HYDROLASE FOLD-3 DOMAIN-CONTAINING PROTEIN-RELATED"/>
    <property type="match status" value="1"/>
</dbReference>
<dbReference type="Gene3D" id="3.40.50.1820">
    <property type="entry name" value="alpha/beta hydrolase"/>
    <property type="match status" value="1"/>
</dbReference>
<dbReference type="InterPro" id="IPR029058">
    <property type="entry name" value="AB_hydrolase_fold"/>
</dbReference>